<name>A0A415UM00_9FIRM</name>
<dbReference type="Pfam" id="PF01381">
    <property type="entry name" value="HTH_3"/>
    <property type="match status" value="1"/>
</dbReference>
<dbReference type="InterPro" id="IPR010982">
    <property type="entry name" value="Lambda_DNA-bd_dom_sf"/>
</dbReference>
<evidence type="ECO:0000259" key="1">
    <source>
        <dbReference type="PROSITE" id="PS50943"/>
    </source>
</evidence>
<dbReference type="Proteomes" id="UP000285652">
    <property type="component" value="Unassembled WGS sequence"/>
</dbReference>
<reference evidence="2 3" key="1">
    <citation type="submission" date="2018-08" db="EMBL/GenBank/DDBJ databases">
        <title>A genome reference for cultivated species of the human gut microbiota.</title>
        <authorList>
            <person name="Zou Y."/>
            <person name="Xue W."/>
            <person name="Luo G."/>
        </authorList>
    </citation>
    <scope>NUCLEOTIDE SEQUENCE [LARGE SCALE GENOMIC DNA]</scope>
    <source>
        <strain evidence="2 3">AF31-13BH</strain>
    </source>
</reference>
<dbReference type="EMBL" id="QRQQ01000001">
    <property type="protein sequence ID" value="RHN19119.1"/>
    <property type="molecule type" value="Genomic_DNA"/>
</dbReference>
<feature type="domain" description="HTH cro/C1-type" evidence="1">
    <location>
        <begin position="13"/>
        <end position="64"/>
    </location>
</feature>
<evidence type="ECO:0000313" key="3">
    <source>
        <dbReference type="Proteomes" id="UP000285652"/>
    </source>
</evidence>
<proteinExistence type="predicted"/>
<gene>
    <name evidence="2" type="ORF">DWZ24_00725</name>
</gene>
<organism evidence="2 3">
    <name type="scientific">Dorea formicigenerans</name>
    <dbReference type="NCBI Taxonomy" id="39486"/>
    <lineage>
        <taxon>Bacteria</taxon>
        <taxon>Bacillati</taxon>
        <taxon>Bacillota</taxon>
        <taxon>Clostridia</taxon>
        <taxon>Lachnospirales</taxon>
        <taxon>Lachnospiraceae</taxon>
        <taxon>Dorea</taxon>
    </lineage>
</organism>
<protein>
    <submittedName>
        <fullName evidence="2">Transcriptional regulator</fullName>
    </submittedName>
</protein>
<dbReference type="SUPFAM" id="SSF47413">
    <property type="entry name" value="lambda repressor-like DNA-binding domains"/>
    <property type="match status" value="1"/>
</dbReference>
<dbReference type="Gene3D" id="1.10.260.40">
    <property type="entry name" value="lambda repressor-like DNA-binding domains"/>
    <property type="match status" value="1"/>
</dbReference>
<comment type="caution">
    <text evidence="2">The sequence shown here is derived from an EMBL/GenBank/DDBJ whole genome shotgun (WGS) entry which is preliminary data.</text>
</comment>
<sequence length="70" mass="8019">MKITDSKSLGQAIRERRRELKYTQAYLSEFTGLSVTFISDLERGKPTAEIEKTIRLVNVLGMDLMVEKRG</sequence>
<dbReference type="InterPro" id="IPR001387">
    <property type="entry name" value="Cro/C1-type_HTH"/>
</dbReference>
<dbReference type="GO" id="GO:0003677">
    <property type="term" value="F:DNA binding"/>
    <property type="evidence" value="ECO:0007669"/>
    <property type="project" value="InterPro"/>
</dbReference>
<evidence type="ECO:0000313" key="2">
    <source>
        <dbReference type="EMBL" id="RHN19119.1"/>
    </source>
</evidence>
<dbReference type="SMART" id="SM00530">
    <property type="entry name" value="HTH_XRE"/>
    <property type="match status" value="1"/>
</dbReference>
<dbReference type="AlphaFoldDB" id="A0A415UM00"/>
<dbReference type="RefSeq" id="WP_118447136.1">
    <property type="nucleotide sequence ID" value="NZ_QRQQ01000001.1"/>
</dbReference>
<accession>A0A415UM00</accession>
<dbReference type="CDD" id="cd00093">
    <property type="entry name" value="HTH_XRE"/>
    <property type="match status" value="1"/>
</dbReference>
<dbReference type="PROSITE" id="PS50943">
    <property type="entry name" value="HTH_CROC1"/>
    <property type="match status" value="1"/>
</dbReference>